<organism evidence="2 3">
    <name type="scientific">Gymnopus androsaceus JB14</name>
    <dbReference type="NCBI Taxonomy" id="1447944"/>
    <lineage>
        <taxon>Eukaryota</taxon>
        <taxon>Fungi</taxon>
        <taxon>Dikarya</taxon>
        <taxon>Basidiomycota</taxon>
        <taxon>Agaricomycotina</taxon>
        <taxon>Agaricomycetes</taxon>
        <taxon>Agaricomycetidae</taxon>
        <taxon>Agaricales</taxon>
        <taxon>Marasmiineae</taxon>
        <taxon>Omphalotaceae</taxon>
        <taxon>Gymnopus</taxon>
    </lineage>
</organism>
<dbReference type="OrthoDB" id="2017974at2759"/>
<feature type="region of interest" description="Disordered" evidence="1">
    <location>
        <begin position="1"/>
        <end position="20"/>
    </location>
</feature>
<proteinExistence type="predicted"/>
<dbReference type="EMBL" id="ML769502">
    <property type="protein sequence ID" value="KAE9397134.1"/>
    <property type="molecule type" value="Genomic_DNA"/>
</dbReference>
<evidence type="ECO:0000256" key="1">
    <source>
        <dbReference type="SAM" id="MobiDB-lite"/>
    </source>
</evidence>
<accession>A0A6A4HJ58</accession>
<dbReference type="AlphaFoldDB" id="A0A6A4HJ58"/>
<protein>
    <submittedName>
        <fullName evidence="2">Uncharacterized protein</fullName>
    </submittedName>
</protein>
<evidence type="ECO:0000313" key="2">
    <source>
        <dbReference type="EMBL" id="KAE9397134.1"/>
    </source>
</evidence>
<reference evidence="2" key="1">
    <citation type="journal article" date="2019" name="Environ. Microbiol.">
        <title>Fungal ecological strategies reflected in gene transcription - a case study of two litter decomposers.</title>
        <authorList>
            <person name="Barbi F."/>
            <person name="Kohler A."/>
            <person name="Barry K."/>
            <person name="Baskaran P."/>
            <person name="Daum C."/>
            <person name="Fauchery L."/>
            <person name="Ihrmark K."/>
            <person name="Kuo A."/>
            <person name="LaButti K."/>
            <person name="Lipzen A."/>
            <person name="Morin E."/>
            <person name="Grigoriev I.V."/>
            <person name="Henrissat B."/>
            <person name="Lindahl B."/>
            <person name="Martin F."/>
        </authorList>
    </citation>
    <scope>NUCLEOTIDE SEQUENCE</scope>
    <source>
        <strain evidence="2">JB14</strain>
    </source>
</reference>
<name>A0A6A4HJ58_9AGAR</name>
<sequence length="192" mass="21892">MAYTENSVVVSPDDNAMDVDTSHNEQEMLPKDVRILYHLHIIDIFVGLLRELVEADQRDEQWRKSAERVSASMHAPSAVASIHALNRDADVDVLLGWVQDSPSGHVLLEAEHPRLDYFLAKPYQKNKGSRPGNEWSRQDWLVSLRKLRTLGQAWGKRGEATFFLVFRVVVRNLLAALYILTTCFKNMKTSSC</sequence>
<evidence type="ECO:0000313" key="3">
    <source>
        <dbReference type="Proteomes" id="UP000799118"/>
    </source>
</evidence>
<gene>
    <name evidence="2" type="ORF">BT96DRAFT_87085</name>
</gene>
<keyword evidence="3" id="KW-1185">Reference proteome</keyword>
<dbReference type="Proteomes" id="UP000799118">
    <property type="component" value="Unassembled WGS sequence"/>
</dbReference>